<accession>A0A8X6GTA0</accession>
<dbReference type="Pfam" id="PF07496">
    <property type="entry name" value="zf-CW"/>
    <property type="match status" value="1"/>
</dbReference>
<evidence type="ECO:0000259" key="4">
    <source>
        <dbReference type="PROSITE" id="PS51050"/>
    </source>
</evidence>
<protein>
    <recommendedName>
        <fullName evidence="4">CW-type domain-containing protein</fullName>
    </recommendedName>
</protein>
<comment type="caution">
    <text evidence="5">The sequence shown here is derived from an EMBL/GenBank/DDBJ whole genome shotgun (WGS) entry which is preliminary data.</text>
</comment>
<name>A0A8X6GTA0_TRICU</name>
<dbReference type="PROSITE" id="PS51050">
    <property type="entry name" value="ZF_CW"/>
    <property type="match status" value="1"/>
</dbReference>
<evidence type="ECO:0000256" key="2">
    <source>
        <dbReference type="ARBA" id="ARBA00022771"/>
    </source>
</evidence>
<organism evidence="5 6">
    <name type="scientific">Trichonephila clavata</name>
    <name type="common">Joro spider</name>
    <name type="synonym">Nephila clavata</name>
    <dbReference type="NCBI Taxonomy" id="2740835"/>
    <lineage>
        <taxon>Eukaryota</taxon>
        <taxon>Metazoa</taxon>
        <taxon>Ecdysozoa</taxon>
        <taxon>Arthropoda</taxon>
        <taxon>Chelicerata</taxon>
        <taxon>Arachnida</taxon>
        <taxon>Araneae</taxon>
        <taxon>Araneomorphae</taxon>
        <taxon>Entelegynae</taxon>
        <taxon>Araneoidea</taxon>
        <taxon>Nephilidae</taxon>
        <taxon>Trichonephila</taxon>
    </lineage>
</organism>
<feature type="domain" description="CW-type" evidence="4">
    <location>
        <begin position="25"/>
        <end position="74"/>
    </location>
</feature>
<evidence type="ECO:0000256" key="1">
    <source>
        <dbReference type="ARBA" id="ARBA00022723"/>
    </source>
</evidence>
<dbReference type="AlphaFoldDB" id="A0A8X6GTA0"/>
<proteinExistence type="predicted"/>
<keyword evidence="2" id="KW-0863">Zinc-finger</keyword>
<keyword evidence="1" id="KW-0479">Metal-binding</keyword>
<sequence>MSRLETSFMHVEIKEKLCELIEEFTEDKEIYIECTKCKKWRKVPGYSTGDNVPELWECSMQENGNCSIPSSCGDDNDFMEFDPGQVVWAKKKRLPW</sequence>
<dbReference type="Proteomes" id="UP000887116">
    <property type="component" value="Unassembled WGS sequence"/>
</dbReference>
<dbReference type="EMBL" id="BMAO01021296">
    <property type="protein sequence ID" value="GFQ73359.1"/>
    <property type="molecule type" value="Genomic_DNA"/>
</dbReference>
<dbReference type="Gene3D" id="3.30.40.100">
    <property type="match status" value="1"/>
</dbReference>
<keyword evidence="3" id="KW-0862">Zinc</keyword>
<evidence type="ECO:0000313" key="6">
    <source>
        <dbReference type="Proteomes" id="UP000887116"/>
    </source>
</evidence>
<dbReference type="InterPro" id="IPR011124">
    <property type="entry name" value="Znf_CW"/>
</dbReference>
<keyword evidence="6" id="KW-1185">Reference proteome</keyword>
<dbReference type="OrthoDB" id="757982at2759"/>
<evidence type="ECO:0000313" key="5">
    <source>
        <dbReference type="EMBL" id="GFQ73359.1"/>
    </source>
</evidence>
<evidence type="ECO:0000256" key="3">
    <source>
        <dbReference type="ARBA" id="ARBA00022833"/>
    </source>
</evidence>
<dbReference type="GO" id="GO:0008270">
    <property type="term" value="F:zinc ion binding"/>
    <property type="evidence" value="ECO:0007669"/>
    <property type="project" value="UniProtKB-KW"/>
</dbReference>
<gene>
    <name evidence="5" type="ORF">TNCT_182681</name>
</gene>
<reference evidence="5" key="1">
    <citation type="submission" date="2020-07" db="EMBL/GenBank/DDBJ databases">
        <title>Multicomponent nature underlies the extraordinary mechanical properties of spider dragline silk.</title>
        <authorList>
            <person name="Kono N."/>
            <person name="Nakamura H."/>
            <person name="Mori M."/>
            <person name="Yoshida Y."/>
            <person name="Ohtoshi R."/>
            <person name="Malay A.D."/>
            <person name="Moran D.A.P."/>
            <person name="Tomita M."/>
            <person name="Numata K."/>
            <person name="Arakawa K."/>
        </authorList>
    </citation>
    <scope>NUCLEOTIDE SEQUENCE</scope>
</reference>